<evidence type="ECO:0000313" key="2">
    <source>
        <dbReference type="Proteomes" id="UP001314229"/>
    </source>
</evidence>
<protein>
    <submittedName>
        <fullName evidence="1">Uncharacterized protein</fullName>
    </submittedName>
</protein>
<evidence type="ECO:0000313" key="1">
    <source>
        <dbReference type="EMBL" id="CAK6960063.1"/>
    </source>
</evidence>
<gene>
    <name evidence="1" type="ORF">FSCOSCO3_A034868</name>
</gene>
<dbReference type="Proteomes" id="UP001314229">
    <property type="component" value="Unassembled WGS sequence"/>
</dbReference>
<name>A0AAV1NM66_SCOSC</name>
<organism evidence="1 2">
    <name type="scientific">Scomber scombrus</name>
    <name type="common">Atlantic mackerel</name>
    <name type="synonym">Scomber vernalis</name>
    <dbReference type="NCBI Taxonomy" id="13677"/>
    <lineage>
        <taxon>Eukaryota</taxon>
        <taxon>Metazoa</taxon>
        <taxon>Chordata</taxon>
        <taxon>Craniata</taxon>
        <taxon>Vertebrata</taxon>
        <taxon>Euteleostomi</taxon>
        <taxon>Actinopterygii</taxon>
        <taxon>Neopterygii</taxon>
        <taxon>Teleostei</taxon>
        <taxon>Neoteleostei</taxon>
        <taxon>Acanthomorphata</taxon>
        <taxon>Pelagiaria</taxon>
        <taxon>Scombriformes</taxon>
        <taxon>Scombridae</taxon>
        <taxon>Scomber</taxon>
    </lineage>
</organism>
<dbReference type="AlphaFoldDB" id="A0AAV1NM66"/>
<sequence length="112" mass="12491">MEGVTVQIRPSECEGKPGRGQLHRGVSYLFWLSDSGSQTELPVHPSIQSFIVQPTQASSSWVAVKNVTMTTLLFCPHNYGLWSSDAEASSLLKYVQRYLNIKAMLTEFITVI</sequence>
<accession>A0AAV1NM66</accession>
<proteinExistence type="predicted"/>
<dbReference type="EMBL" id="CAWUFR010000043">
    <property type="protein sequence ID" value="CAK6960063.1"/>
    <property type="molecule type" value="Genomic_DNA"/>
</dbReference>
<reference evidence="1 2" key="1">
    <citation type="submission" date="2024-01" db="EMBL/GenBank/DDBJ databases">
        <authorList>
            <person name="Alioto T."/>
            <person name="Alioto T."/>
            <person name="Gomez Garrido J."/>
        </authorList>
    </citation>
    <scope>NUCLEOTIDE SEQUENCE [LARGE SCALE GENOMIC DNA]</scope>
</reference>
<keyword evidence="2" id="KW-1185">Reference proteome</keyword>
<comment type="caution">
    <text evidence="1">The sequence shown here is derived from an EMBL/GenBank/DDBJ whole genome shotgun (WGS) entry which is preliminary data.</text>
</comment>